<organism evidence="3 4">
    <name type="scientific">Isoptericola hypogeus</name>
    <dbReference type="NCBI Taxonomy" id="300179"/>
    <lineage>
        <taxon>Bacteria</taxon>
        <taxon>Bacillati</taxon>
        <taxon>Actinomycetota</taxon>
        <taxon>Actinomycetes</taxon>
        <taxon>Micrococcales</taxon>
        <taxon>Promicromonosporaceae</taxon>
        <taxon>Isoptericola</taxon>
    </lineage>
</organism>
<evidence type="ECO:0000259" key="2">
    <source>
        <dbReference type="Pfam" id="PF07995"/>
    </source>
</evidence>
<keyword evidence="1" id="KW-0732">Signal</keyword>
<protein>
    <submittedName>
        <fullName evidence="3">PQQ-dependent sugar dehydrogenase</fullName>
    </submittedName>
</protein>
<evidence type="ECO:0000313" key="3">
    <source>
        <dbReference type="EMBL" id="GAA1724653.1"/>
    </source>
</evidence>
<dbReference type="Gene3D" id="2.120.10.30">
    <property type="entry name" value="TolB, C-terminal domain"/>
    <property type="match status" value="1"/>
</dbReference>
<evidence type="ECO:0000313" key="4">
    <source>
        <dbReference type="Proteomes" id="UP001501138"/>
    </source>
</evidence>
<dbReference type="EMBL" id="BAAAPM010000003">
    <property type="protein sequence ID" value="GAA1724653.1"/>
    <property type="molecule type" value="Genomic_DNA"/>
</dbReference>
<feature type="domain" description="Glucose/Sorbosone dehydrogenase" evidence="2">
    <location>
        <begin position="54"/>
        <end position="299"/>
    </location>
</feature>
<dbReference type="InterPro" id="IPR019893">
    <property type="entry name" value="SndH-like"/>
</dbReference>
<dbReference type="PANTHER" id="PTHR19328">
    <property type="entry name" value="HEDGEHOG-INTERACTING PROTEIN"/>
    <property type="match status" value="1"/>
</dbReference>
<accession>A0ABN2JH16</accession>
<feature type="signal peptide" evidence="1">
    <location>
        <begin position="1"/>
        <end position="31"/>
    </location>
</feature>
<keyword evidence="4" id="KW-1185">Reference proteome</keyword>
<dbReference type="InterPro" id="IPR011041">
    <property type="entry name" value="Quinoprot_gluc/sorb_DH_b-prop"/>
</dbReference>
<dbReference type="SUPFAM" id="SSF50952">
    <property type="entry name" value="Soluble quinoprotein glucose dehydrogenase"/>
    <property type="match status" value="1"/>
</dbReference>
<dbReference type="NCBIfam" id="TIGR03606">
    <property type="entry name" value="non_repeat_PQQ"/>
    <property type="match status" value="1"/>
</dbReference>
<sequence length="484" mass="51656">MNAHPSTCRRAAAVAVVAAVVAAGVSPAASAATSGDRDRPSFTLGSPDVVATGLANPYALEWGPRGELWMTEKSGLDVVAVNPSTGAKRILATLDDATYRGQAGVLGLALEPSLVTRGFGSAYVSYTYDSQEADRVTGETLRTRVVRYAYDRHARTLVHPETVIEGLPGGTDHQAAKLQLGPDGKLYVSLGDQGANQFAAYLNPNWAQRLPTAAEVAAGDWYEVYQGKTLRLETDGSVPADNPVLDGVRSHVYTYGHRNPQGLEFTAKGALLSSEHGPKTDDEVNVLAAGANYGWPRVAGYQDDAAYAYRPWAEADPAELGDTPFSDYDVPEAVPAYPESGFAEPFTEPALTFGTVEEGHDFLDPACGALSYICWPTVAPSSVESYDPIRGHGVPGWERSVLVPTLKDGSIYRLQLNRAQDEVVASERVWRGQDRYRDVAVSPDGRTVYAVTDSSGLVRDADGVPTSELTQPGSLVALDVVPAR</sequence>
<gene>
    <name evidence="3" type="ORF">GCM10009809_20560</name>
</gene>
<comment type="caution">
    <text evidence="3">The sequence shown here is derived from an EMBL/GenBank/DDBJ whole genome shotgun (WGS) entry which is preliminary data.</text>
</comment>
<evidence type="ECO:0000256" key="1">
    <source>
        <dbReference type="SAM" id="SignalP"/>
    </source>
</evidence>
<proteinExistence type="predicted"/>
<dbReference type="Proteomes" id="UP001501138">
    <property type="component" value="Unassembled WGS sequence"/>
</dbReference>
<dbReference type="Pfam" id="PF07995">
    <property type="entry name" value="GSDH"/>
    <property type="match status" value="2"/>
</dbReference>
<feature type="chain" id="PRO_5047278569" evidence="1">
    <location>
        <begin position="32"/>
        <end position="484"/>
    </location>
</feature>
<reference evidence="3 4" key="1">
    <citation type="journal article" date="2019" name="Int. J. Syst. Evol. Microbiol.">
        <title>The Global Catalogue of Microorganisms (GCM) 10K type strain sequencing project: providing services to taxonomists for standard genome sequencing and annotation.</title>
        <authorList>
            <consortium name="The Broad Institute Genomics Platform"/>
            <consortium name="The Broad Institute Genome Sequencing Center for Infectious Disease"/>
            <person name="Wu L."/>
            <person name="Ma J."/>
        </authorList>
    </citation>
    <scope>NUCLEOTIDE SEQUENCE [LARGE SCALE GENOMIC DNA]</scope>
    <source>
        <strain evidence="3 4">JCM 15589</strain>
    </source>
</reference>
<dbReference type="InterPro" id="IPR011042">
    <property type="entry name" value="6-blade_b-propeller_TolB-like"/>
</dbReference>
<feature type="domain" description="Glucose/Sorbosone dehydrogenase" evidence="2">
    <location>
        <begin position="375"/>
        <end position="455"/>
    </location>
</feature>
<name>A0ABN2JH16_9MICO</name>
<dbReference type="InterPro" id="IPR012938">
    <property type="entry name" value="Glc/Sorbosone_DH"/>
</dbReference>
<dbReference type="PANTHER" id="PTHR19328:SF13">
    <property type="entry name" value="HIPL1 PROTEIN"/>
    <property type="match status" value="1"/>
</dbReference>
<dbReference type="RefSeq" id="WP_344248239.1">
    <property type="nucleotide sequence ID" value="NZ_BAAAPM010000003.1"/>
</dbReference>